<dbReference type="EMBL" id="ML732561">
    <property type="protein sequence ID" value="KAB8067129.1"/>
    <property type="molecule type" value="Genomic_DNA"/>
</dbReference>
<organism evidence="2 3">
    <name type="scientific">Aspergillus leporis</name>
    <dbReference type="NCBI Taxonomy" id="41062"/>
    <lineage>
        <taxon>Eukaryota</taxon>
        <taxon>Fungi</taxon>
        <taxon>Dikarya</taxon>
        <taxon>Ascomycota</taxon>
        <taxon>Pezizomycotina</taxon>
        <taxon>Eurotiomycetes</taxon>
        <taxon>Eurotiomycetidae</taxon>
        <taxon>Eurotiales</taxon>
        <taxon>Aspergillaceae</taxon>
        <taxon>Aspergillus</taxon>
        <taxon>Aspergillus subgen. Circumdati</taxon>
    </lineage>
</organism>
<accession>A0A5N5WGD6</accession>
<reference evidence="2 3" key="1">
    <citation type="submission" date="2019-04" db="EMBL/GenBank/DDBJ databases">
        <title>Friends and foes A comparative genomics study of 23 Aspergillus species from section Flavi.</title>
        <authorList>
            <consortium name="DOE Joint Genome Institute"/>
            <person name="Kjaerbolling I."/>
            <person name="Vesth T."/>
            <person name="Frisvad J.C."/>
            <person name="Nybo J.L."/>
            <person name="Theobald S."/>
            <person name="Kildgaard S."/>
            <person name="Isbrandt T."/>
            <person name="Kuo A."/>
            <person name="Sato A."/>
            <person name="Lyhne E.K."/>
            <person name="Kogle M.E."/>
            <person name="Wiebenga A."/>
            <person name="Kun R.S."/>
            <person name="Lubbers R.J."/>
            <person name="Makela M.R."/>
            <person name="Barry K."/>
            <person name="Chovatia M."/>
            <person name="Clum A."/>
            <person name="Daum C."/>
            <person name="Haridas S."/>
            <person name="He G."/>
            <person name="LaButti K."/>
            <person name="Lipzen A."/>
            <person name="Mondo S."/>
            <person name="Riley R."/>
            <person name="Salamov A."/>
            <person name="Simmons B.A."/>
            <person name="Magnuson J.K."/>
            <person name="Henrissat B."/>
            <person name="Mortensen U.H."/>
            <person name="Larsen T.O."/>
            <person name="Devries R.P."/>
            <person name="Grigoriev I.V."/>
            <person name="Machida M."/>
            <person name="Baker S.E."/>
            <person name="Andersen M.R."/>
        </authorList>
    </citation>
    <scope>NUCLEOTIDE SEQUENCE [LARGE SCALE GENOMIC DNA]</scope>
    <source>
        <strain evidence="2 3">CBS 151.66</strain>
    </source>
</reference>
<evidence type="ECO:0000256" key="1">
    <source>
        <dbReference type="SAM" id="Phobius"/>
    </source>
</evidence>
<keyword evidence="1" id="KW-0812">Transmembrane</keyword>
<proteinExistence type="predicted"/>
<evidence type="ECO:0000313" key="2">
    <source>
        <dbReference type="EMBL" id="KAB8067129.1"/>
    </source>
</evidence>
<keyword evidence="1" id="KW-0472">Membrane</keyword>
<gene>
    <name evidence="2" type="ORF">BDV29DRAFT_186705</name>
</gene>
<name>A0A5N5WGD6_9EURO</name>
<keyword evidence="3" id="KW-1185">Reference proteome</keyword>
<sequence length="60" mass="7299">MFLWFMVYASLLWMRCYDCLGGFSFFLLILSLEKYMDVLFLVYMVFIFLGFGYCDVHTFM</sequence>
<feature type="transmembrane region" description="Helical" evidence="1">
    <location>
        <begin position="12"/>
        <end position="32"/>
    </location>
</feature>
<dbReference type="AlphaFoldDB" id="A0A5N5WGD6"/>
<keyword evidence="1" id="KW-1133">Transmembrane helix</keyword>
<protein>
    <submittedName>
        <fullName evidence="2">Uncharacterized protein</fullName>
    </submittedName>
</protein>
<evidence type="ECO:0000313" key="3">
    <source>
        <dbReference type="Proteomes" id="UP000326565"/>
    </source>
</evidence>
<dbReference type="Proteomes" id="UP000326565">
    <property type="component" value="Unassembled WGS sequence"/>
</dbReference>
<feature type="transmembrane region" description="Helical" evidence="1">
    <location>
        <begin position="38"/>
        <end position="56"/>
    </location>
</feature>